<name>A0A2J6RVX7_HYAVF</name>
<dbReference type="Proteomes" id="UP000235786">
    <property type="component" value="Unassembled WGS sequence"/>
</dbReference>
<gene>
    <name evidence="2" type="ORF">L207DRAFT_553664</name>
</gene>
<proteinExistence type="predicted"/>
<feature type="domain" description="Heterokaryon incompatibility" evidence="1">
    <location>
        <begin position="102"/>
        <end position="206"/>
    </location>
</feature>
<evidence type="ECO:0000259" key="1">
    <source>
        <dbReference type="Pfam" id="PF06985"/>
    </source>
</evidence>
<dbReference type="STRING" id="1149755.A0A2J6RVX7"/>
<dbReference type="Pfam" id="PF06985">
    <property type="entry name" value="HET"/>
    <property type="match status" value="1"/>
</dbReference>
<dbReference type="InterPro" id="IPR052895">
    <property type="entry name" value="HetReg/Transcr_Mod"/>
</dbReference>
<dbReference type="OrthoDB" id="5571888at2759"/>
<keyword evidence="3" id="KW-1185">Reference proteome</keyword>
<dbReference type="EMBL" id="KZ613943">
    <property type="protein sequence ID" value="PMD42668.1"/>
    <property type="molecule type" value="Genomic_DNA"/>
</dbReference>
<evidence type="ECO:0000313" key="3">
    <source>
        <dbReference type="Proteomes" id="UP000235786"/>
    </source>
</evidence>
<dbReference type="AlphaFoldDB" id="A0A2J6RVX7"/>
<dbReference type="InterPro" id="IPR010730">
    <property type="entry name" value="HET"/>
</dbReference>
<evidence type="ECO:0000313" key="2">
    <source>
        <dbReference type="EMBL" id="PMD42668.1"/>
    </source>
</evidence>
<organism evidence="2 3">
    <name type="scientific">Hyaloscypha variabilis (strain UAMH 11265 / GT02V1 / F)</name>
    <name type="common">Meliniomyces variabilis</name>
    <dbReference type="NCBI Taxonomy" id="1149755"/>
    <lineage>
        <taxon>Eukaryota</taxon>
        <taxon>Fungi</taxon>
        <taxon>Dikarya</taxon>
        <taxon>Ascomycota</taxon>
        <taxon>Pezizomycotina</taxon>
        <taxon>Leotiomycetes</taxon>
        <taxon>Helotiales</taxon>
        <taxon>Hyaloscyphaceae</taxon>
        <taxon>Hyaloscypha</taxon>
        <taxon>Hyaloscypha variabilis</taxon>
    </lineage>
</organism>
<accession>A0A2J6RVX7</accession>
<sequence length="338" mass="38261">MDYSWRLFQKSWNFSSSLFGLDQIFPRLRGRNLSFGIWAKFSTGLVIPPPSKSGKGSDVGFVYKPLDDHEIRVFVLQPGHNSEPLCGHLQHTNLSWKQYPGYDALSYVWGHPSNTSVLTIDGHESSITKNLEYALRHLRSEVEPITLWIDAVCINQSDVAERNSQVRRMGLIYELAKKVNIWLGPATPDSAIGIEILSYLATHKTAADNPPWKVIPSYLVKAGLNDIMSRECMIKFAEISPQWEQAGLGAIDMSPLLDLLDLQIGRQLERGHGGNHRHPRDLLDVVHSMRHKISTDPRDKVFSLLGVPVTYEVEDFNVDYDMTVEETYLHLRSVINLG</sequence>
<reference evidence="2 3" key="1">
    <citation type="submission" date="2016-04" db="EMBL/GenBank/DDBJ databases">
        <title>A degradative enzymes factory behind the ericoid mycorrhizal symbiosis.</title>
        <authorList>
            <consortium name="DOE Joint Genome Institute"/>
            <person name="Martino E."/>
            <person name="Morin E."/>
            <person name="Grelet G."/>
            <person name="Kuo A."/>
            <person name="Kohler A."/>
            <person name="Daghino S."/>
            <person name="Barry K."/>
            <person name="Choi C."/>
            <person name="Cichocki N."/>
            <person name="Clum A."/>
            <person name="Copeland A."/>
            <person name="Hainaut M."/>
            <person name="Haridas S."/>
            <person name="Labutti K."/>
            <person name="Lindquist E."/>
            <person name="Lipzen A."/>
            <person name="Khouja H.-R."/>
            <person name="Murat C."/>
            <person name="Ohm R."/>
            <person name="Olson A."/>
            <person name="Spatafora J."/>
            <person name="Veneault-Fourrey C."/>
            <person name="Henrissat B."/>
            <person name="Grigoriev I."/>
            <person name="Martin F."/>
            <person name="Perotto S."/>
        </authorList>
    </citation>
    <scope>NUCLEOTIDE SEQUENCE [LARGE SCALE GENOMIC DNA]</scope>
    <source>
        <strain evidence="2 3">F</strain>
    </source>
</reference>
<dbReference type="PANTHER" id="PTHR24148">
    <property type="entry name" value="ANKYRIN REPEAT DOMAIN-CONTAINING PROTEIN 39 HOMOLOG-RELATED"/>
    <property type="match status" value="1"/>
</dbReference>
<protein>
    <recommendedName>
        <fullName evidence="1">Heterokaryon incompatibility domain-containing protein</fullName>
    </recommendedName>
</protein>
<dbReference type="PANTHER" id="PTHR24148:SF73">
    <property type="entry name" value="HET DOMAIN PROTEIN (AFU_ORTHOLOGUE AFUA_8G01020)"/>
    <property type="match status" value="1"/>
</dbReference>